<protein>
    <submittedName>
        <fullName evidence="1">Putative cyclase</fullName>
    </submittedName>
</protein>
<dbReference type="InterPro" id="IPR007325">
    <property type="entry name" value="KFase/CYL"/>
</dbReference>
<evidence type="ECO:0000313" key="1">
    <source>
        <dbReference type="EMBL" id="CAB3394024.1"/>
    </source>
</evidence>
<dbReference type="EMBL" id="LR792683">
    <property type="protein sequence ID" value="CAB3394024.1"/>
    <property type="molecule type" value="Genomic_DNA"/>
</dbReference>
<dbReference type="Gene3D" id="3.50.30.50">
    <property type="entry name" value="Putative cyclase"/>
    <property type="match status" value="1"/>
</dbReference>
<dbReference type="RefSeq" id="WP_170085866.1">
    <property type="nucleotide sequence ID" value="NZ_CP047972.1"/>
</dbReference>
<dbReference type="PANTHER" id="PTHR34861">
    <property type="match status" value="1"/>
</dbReference>
<dbReference type="PANTHER" id="PTHR34861:SF10">
    <property type="entry name" value="CYCLASE"/>
    <property type="match status" value="1"/>
</dbReference>
<dbReference type="GO" id="GO:0004061">
    <property type="term" value="F:arylformamidase activity"/>
    <property type="evidence" value="ECO:0007669"/>
    <property type="project" value="InterPro"/>
</dbReference>
<dbReference type="Pfam" id="PF04199">
    <property type="entry name" value="Cyclase"/>
    <property type="match status" value="1"/>
</dbReference>
<dbReference type="Proteomes" id="UP000502196">
    <property type="component" value="Chromosome"/>
</dbReference>
<evidence type="ECO:0000313" key="2">
    <source>
        <dbReference type="Proteomes" id="UP000502196"/>
    </source>
</evidence>
<gene>
    <name evidence="1" type="ORF">COOX1_2207</name>
</gene>
<dbReference type="AlphaFoldDB" id="A0A6F9EBU2"/>
<accession>A0A6F9EBU2</accession>
<sequence>MTDDRKVAELLRDMPTNWNRWGPDDEIGSLNYLTPEEVLRGIRSVRQGKVFTLGVVIGSPTGDPVWPGRSGATKLMTQDKGHYLSHKLQAAPGGLEYADDYITMFLQGTTQFDALGHTWYDDKIWNGYDAGTTIGGMDKASVLPIAQHGVVGRAVLLDIARHRGKPYLDRGETFGLDDLLSCAERQGVTIEKHDILILRTGWLKIFYEQGPATFYGDSFNEPGLAFSPELVKWFHETEIPVLATDTIANETTVDPESGALLVLHNALMRNLGVLFNEILWLEDLAADCAADGQYAFLYAGSPLKVYRGTGAPVNPVAVK</sequence>
<dbReference type="GO" id="GO:0019441">
    <property type="term" value="P:L-tryptophan catabolic process to kynurenine"/>
    <property type="evidence" value="ECO:0007669"/>
    <property type="project" value="InterPro"/>
</dbReference>
<name>A0A6F9EBU2_9BACL</name>
<proteinExistence type="predicted"/>
<reference evidence="1 2" key="1">
    <citation type="submission" date="2020-04" db="EMBL/GenBank/DDBJ databases">
        <authorList>
            <person name="Hogendoorn C."/>
        </authorList>
    </citation>
    <scope>NUCLEOTIDE SEQUENCE [LARGE SCALE GENOMIC DNA]</scope>
    <source>
        <strain evidence="1">COOX1</strain>
    </source>
</reference>
<dbReference type="SUPFAM" id="SSF102198">
    <property type="entry name" value="Putative cyclase"/>
    <property type="match status" value="1"/>
</dbReference>
<organism evidence="1 2">
    <name type="scientific">Kyrpidia spormannii</name>
    <dbReference type="NCBI Taxonomy" id="2055160"/>
    <lineage>
        <taxon>Bacteria</taxon>
        <taxon>Bacillati</taxon>
        <taxon>Bacillota</taxon>
        <taxon>Bacilli</taxon>
        <taxon>Bacillales</taxon>
        <taxon>Alicyclobacillaceae</taxon>
        <taxon>Kyrpidia</taxon>
    </lineage>
</organism>
<dbReference type="InterPro" id="IPR037175">
    <property type="entry name" value="KFase_sf"/>
</dbReference>